<evidence type="ECO:0000256" key="1">
    <source>
        <dbReference type="ARBA" id="ARBA00004141"/>
    </source>
</evidence>
<keyword evidence="8" id="KW-0915">Sodium</keyword>
<evidence type="ECO:0000256" key="2">
    <source>
        <dbReference type="ARBA" id="ARBA00006459"/>
    </source>
</evidence>
<feature type="binding site" evidence="8">
    <location>
        <position position="71"/>
    </location>
    <ligand>
        <name>Na(+)</name>
        <dbReference type="ChEBI" id="CHEBI:29101"/>
        <label>1</label>
    </ligand>
</feature>
<dbReference type="Pfam" id="PF00209">
    <property type="entry name" value="SNF"/>
    <property type="match status" value="1"/>
</dbReference>
<feature type="transmembrane region" description="Helical" evidence="9">
    <location>
        <begin position="6"/>
        <end position="22"/>
    </location>
</feature>
<keyword evidence="6 9" id="KW-1133">Transmembrane helix</keyword>
<feature type="transmembrane region" description="Helical" evidence="9">
    <location>
        <begin position="54"/>
        <end position="80"/>
    </location>
</feature>
<reference evidence="10" key="1">
    <citation type="submission" date="2021-05" db="EMBL/GenBank/DDBJ databases">
        <authorList>
            <person name="Alioto T."/>
            <person name="Alioto T."/>
            <person name="Gomez Garrido J."/>
        </authorList>
    </citation>
    <scope>NUCLEOTIDE SEQUENCE</scope>
</reference>
<comment type="similarity">
    <text evidence="2">Belongs to the sodium:neurotransmitter symporter (SNF) (TC 2.A.22) family.</text>
</comment>
<proteinExistence type="inferred from homology"/>
<sequence>MTSITSILIGVFIFIVIGNITFEQETSIEDVIVDGPGLIFVVYPQAMAKLPFPNFWAVLFFFSLLCLALNSQFALVEVVVTSIQDGFPRWIKRHLVCHEIVVLVVCIVSFLCGLPYVTQGGIYFFQLVDHYTATTAIMYVAFFEVIAIAWIYGSDRLARNVHHMTGKFPSLYFRFCWSIASPLLILAIWIFSLVDYEPPSFNNGQYIFPRWAEVTGWIINSICVVAIPITAILVVANTQGKTIGEKLRTSFKCRLSSRVNSEDIYNKELKNLIQDKIPVAQIVIQPAGTNTRLNFSLFRSW</sequence>
<keyword evidence="7 9" id="KW-0472">Membrane</keyword>
<dbReference type="SUPFAM" id="SSF161070">
    <property type="entry name" value="SNF-like"/>
    <property type="match status" value="1"/>
</dbReference>
<dbReference type="GO" id="GO:0046872">
    <property type="term" value="F:metal ion binding"/>
    <property type="evidence" value="ECO:0007669"/>
    <property type="project" value="UniProtKB-KW"/>
</dbReference>
<comment type="subcellular location">
    <subcellularLocation>
        <location evidence="1">Membrane</location>
        <topology evidence="1">Multi-pass membrane protein</topology>
    </subcellularLocation>
</comment>
<name>A0A8D8XI46_9HEMI</name>
<evidence type="ECO:0000256" key="9">
    <source>
        <dbReference type="SAM" id="Phobius"/>
    </source>
</evidence>
<evidence type="ECO:0000256" key="3">
    <source>
        <dbReference type="ARBA" id="ARBA00022448"/>
    </source>
</evidence>
<feature type="transmembrane region" description="Helical" evidence="9">
    <location>
        <begin position="131"/>
        <end position="152"/>
    </location>
</feature>
<dbReference type="GO" id="GO:0005283">
    <property type="term" value="F:amino acid:sodium symporter activity"/>
    <property type="evidence" value="ECO:0007669"/>
    <property type="project" value="TreeGrafter"/>
</dbReference>
<keyword evidence="4 9" id="KW-0812">Transmembrane</keyword>
<feature type="transmembrane region" description="Helical" evidence="9">
    <location>
        <begin position="172"/>
        <end position="194"/>
    </location>
</feature>
<keyword evidence="8" id="KW-0479">Metal-binding</keyword>
<dbReference type="InterPro" id="IPR000175">
    <property type="entry name" value="Na/ntran_symport"/>
</dbReference>
<feature type="binding site" evidence="8">
    <location>
        <position position="67"/>
    </location>
    <ligand>
        <name>Na(+)</name>
        <dbReference type="ChEBI" id="CHEBI:29101"/>
        <label>1</label>
    </ligand>
</feature>
<accession>A0A8D8XI46</accession>
<dbReference type="GO" id="GO:0005886">
    <property type="term" value="C:plasma membrane"/>
    <property type="evidence" value="ECO:0007669"/>
    <property type="project" value="TreeGrafter"/>
</dbReference>
<evidence type="ECO:0000256" key="8">
    <source>
        <dbReference type="PIRSR" id="PIRSR600175-1"/>
    </source>
</evidence>
<protein>
    <submittedName>
        <fullName evidence="10">Sodium- and chloride-dependent GABA transporter ine</fullName>
    </submittedName>
</protein>
<evidence type="ECO:0000256" key="7">
    <source>
        <dbReference type="ARBA" id="ARBA00023136"/>
    </source>
</evidence>
<dbReference type="PANTHER" id="PTHR11616:SF303">
    <property type="entry name" value="SODIUM- AND CHLORIDE-DEPENDENT GABA TRANSPORTER INE"/>
    <property type="match status" value="1"/>
</dbReference>
<keyword evidence="3" id="KW-0813">Transport</keyword>
<dbReference type="EMBL" id="HBUF01325501">
    <property type="protein sequence ID" value="CAG6695809.1"/>
    <property type="molecule type" value="Transcribed_RNA"/>
</dbReference>
<dbReference type="AlphaFoldDB" id="A0A8D8XI46"/>
<dbReference type="PROSITE" id="PS50267">
    <property type="entry name" value="NA_NEUROTRAN_SYMP_3"/>
    <property type="match status" value="1"/>
</dbReference>
<keyword evidence="5" id="KW-0769">Symport</keyword>
<feature type="transmembrane region" description="Helical" evidence="9">
    <location>
        <begin position="100"/>
        <end position="125"/>
    </location>
</feature>
<evidence type="ECO:0000313" key="10">
    <source>
        <dbReference type="EMBL" id="CAG6695809.1"/>
    </source>
</evidence>
<dbReference type="InterPro" id="IPR037272">
    <property type="entry name" value="SNS_sf"/>
</dbReference>
<organism evidence="10">
    <name type="scientific">Cacopsylla melanoneura</name>
    <dbReference type="NCBI Taxonomy" id="428564"/>
    <lineage>
        <taxon>Eukaryota</taxon>
        <taxon>Metazoa</taxon>
        <taxon>Ecdysozoa</taxon>
        <taxon>Arthropoda</taxon>
        <taxon>Hexapoda</taxon>
        <taxon>Insecta</taxon>
        <taxon>Pterygota</taxon>
        <taxon>Neoptera</taxon>
        <taxon>Paraneoptera</taxon>
        <taxon>Hemiptera</taxon>
        <taxon>Sternorrhyncha</taxon>
        <taxon>Psylloidea</taxon>
        <taxon>Psyllidae</taxon>
        <taxon>Psyllinae</taxon>
        <taxon>Cacopsylla</taxon>
    </lineage>
</organism>
<evidence type="ECO:0000256" key="4">
    <source>
        <dbReference type="ARBA" id="ARBA00022692"/>
    </source>
</evidence>
<dbReference type="PANTHER" id="PTHR11616">
    <property type="entry name" value="SODIUM/CHLORIDE DEPENDENT TRANSPORTER"/>
    <property type="match status" value="1"/>
</dbReference>
<evidence type="ECO:0000256" key="6">
    <source>
        <dbReference type="ARBA" id="ARBA00022989"/>
    </source>
</evidence>
<evidence type="ECO:0000256" key="5">
    <source>
        <dbReference type="ARBA" id="ARBA00022847"/>
    </source>
</evidence>
<dbReference type="GO" id="GO:0089718">
    <property type="term" value="P:amino acid import across plasma membrane"/>
    <property type="evidence" value="ECO:0007669"/>
    <property type="project" value="TreeGrafter"/>
</dbReference>
<dbReference type="PRINTS" id="PR00176">
    <property type="entry name" value="NANEUSMPORT"/>
</dbReference>
<feature type="transmembrane region" description="Helical" evidence="9">
    <location>
        <begin position="214"/>
        <end position="236"/>
    </location>
</feature>